<reference evidence="1 2" key="2">
    <citation type="submission" date="2020-08" db="EMBL/GenBank/DDBJ databases">
        <authorList>
            <person name="Partida-Martinez L."/>
            <person name="Huntemann M."/>
            <person name="Clum A."/>
            <person name="Wang J."/>
            <person name="Palaniappan K."/>
            <person name="Ritter S."/>
            <person name="Chen I.-M."/>
            <person name="Stamatis D."/>
            <person name="Reddy T."/>
            <person name="O'Malley R."/>
            <person name="Daum C."/>
            <person name="Shapiro N."/>
            <person name="Ivanova N."/>
            <person name="Kyrpides N."/>
            <person name="Woyke T."/>
        </authorList>
    </citation>
    <scope>NUCLEOTIDE SEQUENCE [LARGE SCALE GENOMIC DNA]</scope>
    <source>
        <strain evidence="1 2">AS3.13</strain>
    </source>
</reference>
<reference evidence="1 2" key="1">
    <citation type="submission" date="2020-08" db="EMBL/GenBank/DDBJ databases">
        <title>The Agave Microbiome: Exploring the role of microbial communities in plant adaptations to desert environments.</title>
        <authorList>
            <person name="Partida-Martinez L.P."/>
        </authorList>
    </citation>
    <scope>NUCLEOTIDE SEQUENCE [LARGE SCALE GENOMIC DNA]</scope>
    <source>
        <strain evidence="1 2">AS3.13</strain>
    </source>
</reference>
<gene>
    <name evidence="1" type="ORF">F4693_002223</name>
</gene>
<dbReference type="SUPFAM" id="SSF47336">
    <property type="entry name" value="ACP-like"/>
    <property type="match status" value="1"/>
</dbReference>
<dbReference type="AlphaFoldDB" id="A0A7X0MPN0"/>
<evidence type="ECO:0000313" key="2">
    <source>
        <dbReference type="Proteomes" id="UP000522313"/>
    </source>
</evidence>
<accession>A0A7X0MPN0</accession>
<name>A0A7X0MPN0_9SPHN</name>
<comment type="caution">
    <text evidence="1">The sequence shown here is derived from an EMBL/GenBank/DDBJ whole genome shotgun (WGS) entry which is preliminary data.</text>
</comment>
<proteinExistence type="predicted"/>
<dbReference type="Gene3D" id="1.10.1200.10">
    <property type="entry name" value="ACP-like"/>
    <property type="match status" value="1"/>
</dbReference>
<sequence>MDEATLMDGRAVEEKINQAFKDAIGIDPAKSAAPLAYNETPGWDSVAHMALVAGLETQFDCMLDMDDVLDMSSYDKVVEIMAKYA</sequence>
<organism evidence="1 2">
    <name type="scientific">Sphingomonas endophytica</name>
    <dbReference type="NCBI Taxonomy" id="869719"/>
    <lineage>
        <taxon>Bacteria</taxon>
        <taxon>Pseudomonadati</taxon>
        <taxon>Pseudomonadota</taxon>
        <taxon>Alphaproteobacteria</taxon>
        <taxon>Sphingomonadales</taxon>
        <taxon>Sphingomonadaceae</taxon>
        <taxon>Sphingomonas</taxon>
    </lineage>
</organism>
<protein>
    <submittedName>
        <fullName evidence="1">Acyl carrier protein</fullName>
    </submittedName>
</protein>
<dbReference type="InterPro" id="IPR036736">
    <property type="entry name" value="ACP-like_sf"/>
</dbReference>
<dbReference type="Proteomes" id="UP000522313">
    <property type="component" value="Unassembled WGS sequence"/>
</dbReference>
<evidence type="ECO:0000313" key="1">
    <source>
        <dbReference type="EMBL" id="MBB6505235.1"/>
    </source>
</evidence>
<dbReference type="EMBL" id="JACHBT010000011">
    <property type="protein sequence ID" value="MBB6505235.1"/>
    <property type="molecule type" value="Genomic_DNA"/>
</dbReference>